<keyword evidence="3" id="KW-1185">Reference proteome</keyword>
<feature type="transmembrane region" description="Helical" evidence="1">
    <location>
        <begin position="137"/>
        <end position="154"/>
    </location>
</feature>
<evidence type="ECO:0000313" key="3">
    <source>
        <dbReference type="Proteomes" id="UP001152798"/>
    </source>
</evidence>
<proteinExistence type="predicted"/>
<protein>
    <submittedName>
        <fullName evidence="2">Uncharacterized protein</fullName>
    </submittedName>
</protein>
<gene>
    <name evidence="2" type="ORF">NEZAVI_LOCUS7635</name>
</gene>
<dbReference type="AlphaFoldDB" id="A0A9P0H9H6"/>
<organism evidence="2 3">
    <name type="scientific">Nezara viridula</name>
    <name type="common">Southern green stink bug</name>
    <name type="synonym">Cimex viridulus</name>
    <dbReference type="NCBI Taxonomy" id="85310"/>
    <lineage>
        <taxon>Eukaryota</taxon>
        <taxon>Metazoa</taxon>
        <taxon>Ecdysozoa</taxon>
        <taxon>Arthropoda</taxon>
        <taxon>Hexapoda</taxon>
        <taxon>Insecta</taxon>
        <taxon>Pterygota</taxon>
        <taxon>Neoptera</taxon>
        <taxon>Paraneoptera</taxon>
        <taxon>Hemiptera</taxon>
        <taxon>Heteroptera</taxon>
        <taxon>Panheteroptera</taxon>
        <taxon>Pentatomomorpha</taxon>
        <taxon>Pentatomoidea</taxon>
        <taxon>Pentatomidae</taxon>
        <taxon>Pentatominae</taxon>
        <taxon>Nezara</taxon>
    </lineage>
</organism>
<dbReference type="Proteomes" id="UP001152798">
    <property type="component" value="Chromosome 4"/>
</dbReference>
<keyword evidence="1" id="KW-0812">Transmembrane</keyword>
<reference evidence="2" key="1">
    <citation type="submission" date="2022-01" db="EMBL/GenBank/DDBJ databases">
        <authorList>
            <person name="King R."/>
        </authorList>
    </citation>
    <scope>NUCLEOTIDE SEQUENCE</scope>
</reference>
<evidence type="ECO:0000256" key="1">
    <source>
        <dbReference type="SAM" id="Phobius"/>
    </source>
</evidence>
<evidence type="ECO:0000313" key="2">
    <source>
        <dbReference type="EMBL" id="CAH1397882.1"/>
    </source>
</evidence>
<name>A0A9P0H9H6_NEZVI</name>
<dbReference type="OrthoDB" id="163794at2759"/>
<feature type="transmembrane region" description="Helical" evidence="1">
    <location>
        <begin position="85"/>
        <end position="103"/>
    </location>
</feature>
<dbReference type="EMBL" id="OV725080">
    <property type="protein sequence ID" value="CAH1397882.1"/>
    <property type="molecule type" value="Genomic_DNA"/>
</dbReference>
<keyword evidence="1" id="KW-1133">Transmembrane helix</keyword>
<keyword evidence="1" id="KW-0472">Membrane</keyword>
<sequence length="161" mass="18130">MMATCSYFSHFQPSLSVSACPKTAAIAIKREREIKIKEEEERNCWVNARAEMLCTMESTTKQTQLIIGSAAGVLSGYLAKEWGKGWGVAVGVALFAIRLAGYIRNRTNPCSLCRIKPEIDCFGYYLEEMMAFYDRNIFVVPGFIGGFIIAYRMSESSDDYR</sequence>
<accession>A0A9P0H9H6</accession>